<dbReference type="KEGG" id="shg:Sph21_0104"/>
<dbReference type="STRING" id="743722.Sph21_0104"/>
<dbReference type="PANTHER" id="PTHR14859:SF15">
    <property type="entry name" value="ENDONUCLEASE_EXONUCLEASE_PHOSPHATASE DOMAIN-CONTAINING PROTEIN"/>
    <property type="match status" value="1"/>
</dbReference>
<dbReference type="PANTHER" id="PTHR14859">
    <property type="entry name" value="CALCOFLUOR WHITE HYPERSENSITIVE PROTEIN PRECURSOR"/>
    <property type="match status" value="1"/>
</dbReference>
<dbReference type="InterPro" id="IPR036691">
    <property type="entry name" value="Endo/exonu/phosph_ase_sf"/>
</dbReference>
<organism evidence="2">
    <name type="scientific">Sphingobacterium sp. (strain 21)</name>
    <dbReference type="NCBI Taxonomy" id="743722"/>
    <lineage>
        <taxon>Bacteria</taxon>
        <taxon>Pseudomonadati</taxon>
        <taxon>Bacteroidota</taxon>
        <taxon>Sphingobacteriia</taxon>
        <taxon>Sphingobacteriales</taxon>
        <taxon>Sphingobacteriaceae</taxon>
        <taxon>Sphingobacterium</taxon>
    </lineage>
</organism>
<keyword evidence="2" id="KW-0255">Endonuclease</keyword>
<feature type="domain" description="Endonuclease/exonuclease/phosphatase" evidence="1">
    <location>
        <begin position="128"/>
        <end position="339"/>
    </location>
</feature>
<sequence length="348" mass="39739">MTRFYNLITVTFLLITSCSKGNTNHPDDIAIDYIVSARVANKQNAIAQIDNKSRKIKIRMSECLDWKNVQIEFSLAKGVTMSDPEAVMGEFNLNDSLPAFTVKYQNNEVSYTLEAEKVWQRCDSKRIMSYNIFIGKGMDEVIDLSRSARIIKEYKPDLVALQEVDSIAERSGWVDQPKELGRLTGMNYIFAPATPRSKGKYGIAVLTKEKPLAYHYMPLPGQEEPRTLLIVEFQDYIFCNVHLSLNIDSRRQSIPIINEALKLYTKPIILAGDFNSLPVNDDIIKIQETWQYLSDPSLKTMPSNDPIWTLDYIWGYKANGHAYKVSNTKVIEEKTASDHLPVYVDVEF</sequence>
<dbReference type="GO" id="GO:0016020">
    <property type="term" value="C:membrane"/>
    <property type="evidence" value="ECO:0007669"/>
    <property type="project" value="GOC"/>
</dbReference>
<dbReference type="AlphaFoldDB" id="F4CEJ9"/>
<dbReference type="GO" id="GO:0004527">
    <property type="term" value="F:exonuclease activity"/>
    <property type="evidence" value="ECO:0007669"/>
    <property type="project" value="UniProtKB-KW"/>
</dbReference>
<dbReference type="PROSITE" id="PS51257">
    <property type="entry name" value="PROKAR_LIPOPROTEIN"/>
    <property type="match status" value="1"/>
</dbReference>
<gene>
    <name evidence="2" type="ordered locus">Sph21_0104</name>
</gene>
<dbReference type="SUPFAM" id="SSF56219">
    <property type="entry name" value="DNase I-like"/>
    <property type="match status" value="1"/>
</dbReference>
<dbReference type="PATRIC" id="fig|743722.3.peg.111"/>
<proteinExistence type="predicted"/>
<evidence type="ECO:0000313" key="2">
    <source>
        <dbReference type="EMBL" id="ADZ76694.1"/>
    </source>
</evidence>
<evidence type="ECO:0000259" key="1">
    <source>
        <dbReference type="Pfam" id="PF03372"/>
    </source>
</evidence>
<dbReference type="HOGENOM" id="CLU_796707_0_0_10"/>
<name>F4CEJ9_SPHS2</name>
<dbReference type="GO" id="GO:0004519">
    <property type="term" value="F:endonuclease activity"/>
    <property type="evidence" value="ECO:0007669"/>
    <property type="project" value="UniProtKB-KW"/>
</dbReference>
<dbReference type="InterPro" id="IPR005135">
    <property type="entry name" value="Endo/exonuclease/phosphatase"/>
</dbReference>
<protein>
    <submittedName>
        <fullName evidence="2">Endonuclease/exonuclease/phosphatase</fullName>
    </submittedName>
</protein>
<dbReference type="Gene3D" id="3.60.10.10">
    <property type="entry name" value="Endonuclease/exonuclease/phosphatase"/>
    <property type="match status" value="1"/>
</dbReference>
<reference evidence="2" key="1">
    <citation type="submission" date="2011-03" db="EMBL/GenBank/DDBJ databases">
        <title>Complete sequence of Sphingobacterium sp. 21.</title>
        <authorList>
            <consortium name="US DOE Joint Genome Institute"/>
            <person name="Lucas S."/>
            <person name="Copeland A."/>
            <person name="Lapidus A."/>
            <person name="Cheng J.-F."/>
            <person name="Goodwin L."/>
            <person name="Pitluck S."/>
            <person name="Davenport K."/>
            <person name="Detter J.C."/>
            <person name="Han C."/>
            <person name="Tapia R."/>
            <person name="Land M."/>
            <person name="Hauser L."/>
            <person name="Kyrpides N."/>
            <person name="Ivanova N."/>
            <person name="Ovchinnikova G."/>
            <person name="Pagani I."/>
            <person name="Siebers A.K."/>
            <person name="Allgaier M."/>
            <person name="Thelen M.P."/>
            <person name="Hugenholtz P."/>
            <person name="Woyke T."/>
        </authorList>
    </citation>
    <scope>NUCLEOTIDE SEQUENCE</scope>
    <source>
        <strain evidence="2">21</strain>
    </source>
</reference>
<dbReference type="EMBL" id="CP002584">
    <property type="protein sequence ID" value="ADZ76694.1"/>
    <property type="molecule type" value="Genomic_DNA"/>
</dbReference>
<dbReference type="GO" id="GO:0006506">
    <property type="term" value="P:GPI anchor biosynthetic process"/>
    <property type="evidence" value="ECO:0007669"/>
    <property type="project" value="TreeGrafter"/>
</dbReference>
<keyword evidence="2" id="KW-0540">Nuclease</keyword>
<keyword evidence="2" id="KW-0378">Hydrolase</keyword>
<dbReference type="InterPro" id="IPR051916">
    <property type="entry name" value="GPI-anchor_lipid_remodeler"/>
</dbReference>
<dbReference type="Pfam" id="PF03372">
    <property type="entry name" value="Exo_endo_phos"/>
    <property type="match status" value="1"/>
</dbReference>
<dbReference type="eggNOG" id="COG3568">
    <property type="taxonomic scope" value="Bacteria"/>
</dbReference>
<accession>F4CEJ9</accession>
<keyword evidence="2" id="KW-0269">Exonuclease</keyword>